<dbReference type="Pfam" id="PF03466">
    <property type="entry name" value="LysR_substrate"/>
    <property type="match status" value="1"/>
</dbReference>
<feature type="domain" description="HTH lysR-type" evidence="6">
    <location>
        <begin position="1"/>
        <end position="58"/>
    </location>
</feature>
<dbReference type="InterPro" id="IPR000847">
    <property type="entry name" value="LysR_HTH_N"/>
</dbReference>
<comment type="similarity">
    <text evidence="2">Belongs to the LysR transcriptional regulatory family.</text>
</comment>
<dbReference type="FunFam" id="1.10.10.10:FF:000001">
    <property type="entry name" value="LysR family transcriptional regulator"/>
    <property type="match status" value="1"/>
</dbReference>
<dbReference type="RefSeq" id="WP_209944482.1">
    <property type="nucleotide sequence ID" value="NZ_JAFICZ010000001.1"/>
</dbReference>
<evidence type="ECO:0000256" key="4">
    <source>
        <dbReference type="ARBA" id="ARBA00023125"/>
    </source>
</evidence>
<proteinExistence type="inferred from homology"/>
<dbReference type="InterPro" id="IPR036390">
    <property type="entry name" value="WH_DNA-bd_sf"/>
</dbReference>
<dbReference type="InterPro" id="IPR005119">
    <property type="entry name" value="LysR_subst-bd"/>
</dbReference>
<keyword evidence="3" id="KW-0805">Transcription regulation</keyword>
<accession>A0A8I1YAI6</accession>
<evidence type="ECO:0000313" key="7">
    <source>
        <dbReference type="EMBL" id="MBP1296356.1"/>
    </source>
</evidence>
<dbReference type="GO" id="GO:0032993">
    <property type="term" value="C:protein-DNA complex"/>
    <property type="evidence" value="ECO:0007669"/>
    <property type="project" value="TreeGrafter"/>
</dbReference>
<gene>
    <name evidence="7" type="ORF">JOH49_006109</name>
</gene>
<evidence type="ECO:0000256" key="3">
    <source>
        <dbReference type="ARBA" id="ARBA00023015"/>
    </source>
</evidence>
<dbReference type="SUPFAM" id="SSF53850">
    <property type="entry name" value="Periplasmic binding protein-like II"/>
    <property type="match status" value="1"/>
</dbReference>
<dbReference type="PROSITE" id="PS50931">
    <property type="entry name" value="HTH_LYSR"/>
    <property type="match status" value="1"/>
</dbReference>
<organism evidence="7 8">
    <name type="scientific">Bradyrhizobium elkanii</name>
    <dbReference type="NCBI Taxonomy" id="29448"/>
    <lineage>
        <taxon>Bacteria</taxon>
        <taxon>Pseudomonadati</taxon>
        <taxon>Pseudomonadota</taxon>
        <taxon>Alphaproteobacteria</taxon>
        <taxon>Hyphomicrobiales</taxon>
        <taxon>Nitrobacteraceae</taxon>
        <taxon>Bradyrhizobium</taxon>
    </lineage>
</organism>
<dbReference type="PRINTS" id="PR00039">
    <property type="entry name" value="HTHLYSR"/>
</dbReference>
<dbReference type="CDD" id="cd08451">
    <property type="entry name" value="PBP2_BudR"/>
    <property type="match status" value="1"/>
</dbReference>
<dbReference type="GO" id="GO:0003700">
    <property type="term" value="F:DNA-binding transcription factor activity"/>
    <property type="evidence" value="ECO:0007669"/>
    <property type="project" value="InterPro"/>
</dbReference>
<dbReference type="InterPro" id="IPR036388">
    <property type="entry name" value="WH-like_DNA-bd_sf"/>
</dbReference>
<comment type="caution">
    <text evidence="7">The sequence shown here is derived from an EMBL/GenBank/DDBJ whole genome shotgun (WGS) entry which is preliminary data.</text>
</comment>
<dbReference type="Gene3D" id="1.10.10.10">
    <property type="entry name" value="Winged helix-like DNA-binding domain superfamily/Winged helix DNA-binding domain"/>
    <property type="match status" value="1"/>
</dbReference>
<dbReference type="EMBL" id="JAFICZ010000001">
    <property type="protein sequence ID" value="MBP1296356.1"/>
    <property type="molecule type" value="Genomic_DNA"/>
</dbReference>
<evidence type="ECO:0000256" key="2">
    <source>
        <dbReference type="ARBA" id="ARBA00009437"/>
    </source>
</evidence>
<evidence type="ECO:0000256" key="5">
    <source>
        <dbReference type="ARBA" id="ARBA00023163"/>
    </source>
</evidence>
<keyword evidence="5" id="KW-0804">Transcription</keyword>
<evidence type="ECO:0000259" key="6">
    <source>
        <dbReference type="PROSITE" id="PS50931"/>
    </source>
</evidence>
<reference evidence="7" key="1">
    <citation type="submission" date="2021-02" db="EMBL/GenBank/DDBJ databases">
        <title>Genomic Encyclopedia of Type Strains, Phase IV (KMG-V): Genome sequencing to study the core and pangenomes of soil and plant-associated prokaryotes.</title>
        <authorList>
            <person name="Whitman W."/>
        </authorList>
    </citation>
    <scope>NUCLEOTIDE SEQUENCE</scope>
    <source>
        <strain evidence="7">USDA 406</strain>
    </source>
</reference>
<dbReference type="Proteomes" id="UP000673383">
    <property type="component" value="Unassembled WGS sequence"/>
</dbReference>
<keyword evidence="4 7" id="KW-0238">DNA-binding</keyword>
<evidence type="ECO:0000256" key="1">
    <source>
        <dbReference type="ARBA" id="ARBA00003502"/>
    </source>
</evidence>
<dbReference type="PANTHER" id="PTHR30346:SF30">
    <property type="entry name" value="SMALL NEUTRAL PROTEASE REGULATORY PROTEIN"/>
    <property type="match status" value="1"/>
</dbReference>
<name>A0A8I1YAI6_BRAEL</name>
<dbReference type="InterPro" id="IPR037410">
    <property type="entry name" value="BudR_PBP2"/>
</dbReference>
<dbReference type="PANTHER" id="PTHR30346">
    <property type="entry name" value="TRANSCRIPTIONAL DUAL REGULATOR HCAR-RELATED"/>
    <property type="match status" value="1"/>
</dbReference>
<dbReference type="Gene3D" id="3.40.190.10">
    <property type="entry name" value="Periplasmic binding protein-like II"/>
    <property type="match status" value="2"/>
</dbReference>
<dbReference type="GO" id="GO:0003677">
    <property type="term" value="F:DNA binding"/>
    <property type="evidence" value="ECO:0007669"/>
    <property type="project" value="UniProtKB-KW"/>
</dbReference>
<protein>
    <submittedName>
        <fullName evidence="7">DNA-binding transcriptional LysR family regulator</fullName>
    </submittedName>
</protein>
<evidence type="ECO:0000313" key="8">
    <source>
        <dbReference type="Proteomes" id="UP000673383"/>
    </source>
</evidence>
<comment type="function">
    <text evidence="1">NodD regulates the expression of the nodABCFE genes which encode other nodulation proteins. NodD is also a negative regulator of its own expression. Binds flavonoids as inducers.</text>
</comment>
<dbReference type="Pfam" id="PF00126">
    <property type="entry name" value="HTH_1"/>
    <property type="match status" value="1"/>
</dbReference>
<dbReference type="SUPFAM" id="SSF46785">
    <property type="entry name" value="Winged helix' DNA-binding domain"/>
    <property type="match status" value="1"/>
</dbReference>
<dbReference type="AlphaFoldDB" id="A0A8I1YAI6"/>
<sequence length="292" mass="31526">MELRHIRYFLAVAEEAHFTRAAAKLGIGQPPLSQQIKDLEKEVGVQLFRRVPHGAELTPAGAAFLEEVRHMPAAAERAIRTARRASKGETGSLKVGFTASAAFSIVVPKSVRDFRRAYPDVELVLEEGNTTQLVNGLESGSTDLAFLRPGFEGSDKFQLRTLSQEPMVIALPAGHRCAKQKSIKLADLRNEPLLLFPRTIGSKLYDTVIGACRKAGFQPVLGQVAPQIASVVNLVAAELGFSIVPSSMTQVQVNGVVYRAIDGAAPIAQLALAFKKGDTSPLVRNFISRSLS</sequence>